<keyword evidence="1" id="KW-0479">Metal-binding</keyword>
<gene>
    <name evidence="9" type="ORF">PIB30_035964</name>
</gene>
<feature type="region of interest" description="Disordered" evidence="7">
    <location>
        <begin position="973"/>
        <end position="1001"/>
    </location>
</feature>
<dbReference type="InterPro" id="IPR011011">
    <property type="entry name" value="Znf_FYVE_PHD"/>
</dbReference>
<evidence type="ECO:0000256" key="2">
    <source>
        <dbReference type="ARBA" id="ARBA00022771"/>
    </source>
</evidence>
<feature type="region of interest" description="Disordered" evidence="7">
    <location>
        <begin position="271"/>
        <end position="564"/>
    </location>
</feature>
<feature type="compositionally biased region" description="Polar residues" evidence="7">
    <location>
        <begin position="388"/>
        <end position="405"/>
    </location>
</feature>
<feature type="compositionally biased region" description="Basic and acidic residues" evidence="7">
    <location>
        <begin position="279"/>
        <end position="288"/>
    </location>
</feature>
<feature type="region of interest" description="Disordered" evidence="7">
    <location>
        <begin position="1034"/>
        <end position="1061"/>
    </location>
</feature>
<feature type="compositionally biased region" description="Polar residues" evidence="7">
    <location>
        <begin position="973"/>
        <end position="997"/>
    </location>
</feature>
<keyword evidence="3" id="KW-0862">Zinc</keyword>
<protein>
    <recommendedName>
        <fullName evidence="8">PHD-type domain-containing protein</fullName>
    </recommendedName>
</protein>
<feature type="compositionally biased region" description="Polar residues" evidence="7">
    <location>
        <begin position="1037"/>
        <end position="1049"/>
    </location>
</feature>
<evidence type="ECO:0000256" key="4">
    <source>
        <dbReference type="ARBA" id="ARBA00023015"/>
    </source>
</evidence>
<evidence type="ECO:0000256" key="1">
    <source>
        <dbReference type="ARBA" id="ARBA00022723"/>
    </source>
</evidence>
<feature type="domain" description="PHD-type" evidence="8">
    <location>
        <begin position="201"/>
        <end position="252"/>
    </location>
</feature>
<feature type="compositionally biased region" description="Basic and acidic residues" evidence="7">
    <location>
        <begin position="317"/>
        <end position="331"/>
    </location>
</feature>
<feature type="compositionally biased region" description="Basic and acidic residues" evidence="7">
    <location>
        <begin position="538"/>
        <end position="550"/>
    </location>
</feature>
<feature type="compositionally biased region" description="Basic and acidic residues" evidence="7">
    <location>
        <begin position="1265"/>
        <end position="1282"/>
    </location>
</feature>
<dbReference type="Proteomes" id="UP001341840">
    <property type="component" value="Unassembled WGS sequence"/>
</dbReference>
<comment type="caution">
    <text evidence="9">The sequence shown here is derived from an EMBL/GenBank/DDBJ whole genome shotgun (WGS) entry which is preliminary data.</text>
</comment>
<keyword evidence="10" id="KW-1185">Reference proteome</keyword>
<feature type="compositionally biased region" description="Polar residues" evidence="7">
    <location>
        <begin position="518"/>
        <end position="532"/>
    </location>
</feature>
<dbReference type="InterPro" id="IPR019787">
    <property type="entry name" value="Znf_PHD-finger"/>
</dbReference>
<accession>A0ABU6RDR1</accession>
<feature type="compositionally biased region" description="Basic and acidic residues" evidence="7">
    <location>
        <begin position="470"/>
        <end position="480"/>
    </location>
</feature>
<evidence type="ECO:0000256" key="3">
    <source>
        <dbReference type="ARBA" id="ARBA00022833"/>
    </source>
</evidence>
<sequence length="1334" mass="146483">MIQNADMKLESGTCNVCSSPCSSCMHLNRALTRSKAKEFSDENCRLGEANQSSTVEGDQSSHRSRTCERLNHASSETGNMLSVNSSHESLSENAESTRPLSEKHQDAKCLEGLDDNTSCISRTSNDDFVINDNTGVLSTRVYPKSESDSDSDVGNVKDKDHKVPVRDGLREKQGELVKSAVKPEAHSEDESDDSDVVEHDVKVCDICGDAGREELLAVCSRCSDGAEHTYCMREMLEKVPEGDWLCEECKYAQEAENKRLAADKIVHKVSSTAHISGKRPLESEELAKAAKRQAHESSIGSPKGSSPKRIFPLSRESSFKNHDKGKLKSGDHSSICNHPDGNNRELARSLSAGPRSQTAKSTSLKSNSFNINSKPRVKLVDEVPQKNKGGSEQGSKNIETPGQMMSKSTSLKSSNLSRSSATESKDKMLTSKSGTTPDLKGSRLTKESERKFLSRVDRPIGCSTISTPKGDQKLSARGETAKPSAVSNRECQVNQDGRLNSLSKNNISRKSLTPLVSAESTTSGDETQSDGPPQSRELANHVDNTKDSSSDHVSPGESPLFHKSKDFSHATECVVANTQEFGLEGSTTAPYGSKDEIHKDNRLKAAIQAALLRRPEICKKKEVPVRTDEFSTSGTDLNSKVSFQDQAFVINTPKNILSTEETKARLEILYSPTFETSSSNGSRPVSFSPTDSHSQPRKLESVCPDPGKPVVRDLHNQTLAVSSFVSQISAFPEHQYIWQGEFRVHKNGKLPDLYTGIQAHLSTGASPKVLEVVNKFLPEVSLNEVSRMSTWPSQFHQRGAREDNIALYFFAKDIESYERHYKGLLDHMIRNDLALKGIFDGVELLIFPSNQLPENSRRWNMLFFLWGVFRGQRMNHSDSAGKVCIPSLNAVPVEKDFPTPVTTLSETHSSLKPMDGQSIACGRTCNAVLPPTSIDEGHTIFHGNFDIKETSCDQTCLGSQVNLHSLDSKINTESTSKIPSSSGQLCQEMHSTGSSLKDGQYRVSIPPEPMGTVLSSRIVETNSDCDISVKQEKQEIDTASNTSKNQISERINHDEDQQRPKRKLIEEDLNISVEATIQEDPTRRSINCQETNDKKVHHIDVPDAALKASADSYQKLPWDKVNGKLEGGESSNKKLKSGLSDIYGNCSSGGRESFNGSFTALENHPGTFSSVESRGCKEASFDKIIYEDLGTMERTFFPVGSHQKNDTHMMLNGIPLEGPCEYEGQFQVGIPNLELGLGGKTKPQPPLAPPLPLHKGMFPFLVGPVDKKNNQEKPPEEVAHEQEGDDSVAASLSLSLSFPSSNKEPPKPGPKAEHSPDDDRVNTPFLLFGRYTDK</sequence>
<dbReference type="PROSITE" id="PS50016">
    <property type="entry name" value="ZF_PHD_2"/>
    <property type="match status" value="1"/>
</dbReference>
<dbReference type="PANTHER" id="PTHR33304">
    <property type="match status" value="1"/>
</dbReference>
<feature type="compositionally biased region" description="Basic and acidic residues" evidence="7">
    <location>
        <begin position="1304"/>
        <end position="1321"/>
    </location>
</feature>
<evidence type="ECO:0000256" key="5">
    <source>
        <dbReference type="ARBA" id="ARBA00023163"/>
    </source>
</evidence>
<feature type="compositionally biased region" description="Polar residues" evidence="7">
    <location>
        <begin position="485"/>
        <end position="511"/>
    </location>
</feature>
<evidence type="ECO:0000256" key="6">
    <source>
        <dbReference type="PROSITE-ProRule" id="PRU00146"/>
    </source>
</evidence>
<feature type="compositionally biased region" description="Polar residues" evidence="7">
    <location>
        <begin position="49"/>
        <end position="58"/>
    </location>
</feature>
<feature type="compositionally biased region" description="Basic and acidic residues" evidence="7">
    <location>
        <begin position="59"/>
        <end position="71"/>
    </location>
</feature>
<keyword evidence="4" id="KW-0805">Transcription regulation</keyword>
<feature type="compositionally biased region" description="Polar residues" evidence="7">
    <location>
        <begin position="354"/>
        <end position="373"/>
    </location>
</feature>
<organism evidence="9 10">
    <name type="scientific">Stylosanthes scabra</name>
    <dbReference type="NCBI Taxonomy" id="79078"/>
    <lineage>
        <taxon>Eukaryota</taxon>
        <taxon>Viridiplantae</taxon>
        <taxon>Streptophyta</taxon>
        <taxon>Embryophyta</taxon>
        <taxon>Tracheophyta</taxon>
        <taxon>Spermatophyta</taxon>
        <taxon>Magnoliopsida</taxon>
        <taxon>eudicotyledons</taxon>
        <taxon>Gunneridae</taxon>
        <taxon>Pentapetalae</taxon>
        <taxon>rosids</taxon>
        <taxon>fabids</taxon>
        <taxon>Fabales</taxon>
        <taxon>Fabaceae</taxon>
        <taxon>Papilionoideae</taxon>
        <taxon>50 kb inversion clade</taxon>
        <taxon>dalbergioids sensu lato</taxon>
        <taxon>Dalbergieae</taxon>
        <taxon>Pterocarpus clade</taxon>
        <taxon>Stylosanthes</taxon>
    </lineage>
</organism>
<feature type="compositionally biased region" description="Polar residues" evidence="7">
    <location>
        <begin position="72"/>
        <end position="99"/>
    </location>
</feature>
<feature type="region of interest" description="Disordered" evidence="7">
    <location>
        <begin position="1259"/>
        <end position="1334"/>
    </location>
</feature>
<feature type="compositionally biased region" description="Low complexity" evidence="7">
    <location>
        <begin position="1291"/>
        <end position="1301"/>
    </location>
</feature>
<keyword evidence="5" id="KW-0804">Transcription</keyword>
<feature type="compositionally biased region" description="Basic and acidic residues" evidence="7">
    <location>
        <begin position="440"/>
        <end position="458"/>
    </location>
</feature>
<proteinExistence type="predicted"/>
<dbReference type="InterPro" id="IPR049914">
    <property type="entry name" value="PHD1-3/5-6"/>
</dbReference>
<feature type="compositionally biased region" description="Low complexity" evidence="7">
    <location>
        <begin position="297"/>
        <end position="308"/>
    </location>
</feature>
<dbReference type="Gene3D" id="3.30.40.10">
    <property type="entry name" value="Zinc/RING finger domain, C3HC4 (zinc finger)"/>
    <property type="match status" value="1"/>
</dbReference>
<dbReference type="InterPro" id="IPR001965">
    <property type="entry name" value="Znf_PHD"/>
</dbReference>
<name>A0ABU6RDR1_9FABA</name>
<dbReference type="EMBL" id="JASCZI010030382">
    <property type="protein sequence ID" value="MED6122043.1"/>
    <property type="molecule type" value="Genomic_DNA"/>
</dbReference>
<feature type="region of interest" description="Disordered" evidence="7">
    <location>
        <begin position="674"/>
        <end position="702"/>
    </location>
</feature>
<feature type="region of interest" description="Disordered" evidence="7">
    <location>
        <begin position="48"/>
        <end position="106"/>
    </location>
</feature>
<evidence type="ECO:0000259" key="8">
    <source>
        <dbReference type="PROSITE" id="PS50016"/>
    </source>
</evidence>
<reference evidence="9 10" key="1">
    <citation type="journal article" date="2023" name="Plants (Basel)">
        <title>Bridging the Gap: Combining Genomics and Transcriptomics Approaches to Understand Stylosanthes scabra, an Orphan Legume from the Brazilian Caatinga.</title>
        <authorList>
            <person name="Ferreira-Neto J.R.C."/>
            <person name="da Silva M.D."/>
            <person name="Binneck E."/>
            <person name="de Melo N.F."/>
            <person name="da Silva R.H."/>
            <person name="de Melo A.L.T.M."/>
            <person name="Pandolfi V."/>
            <person name="Bustamante F.O."/>
            <person name="Brasileiro-Vidal A.C."/>
            <person name="Benko-Iseppon A.M."/>
        </authorList>
    </citation>
    <scope>NUCLEOTIDE SEQUENCE [LARGE SCALE GENOMIC DNA]</scope>
    <source>
        <tissue evidence="9">Leaves</tissue>
    </source>
</reference>
<dbReference type="SUPFAM" id="SSF57903">
    <property type="entry name" value="FYVE/PHD zinc finger"/>
    <property type="match status" value="1"/>
</dbReference>
<evidence type="ECO:0000313" key="10">
    <source>
        <dbReference type="Proteomes" id="UP001341840"/>
    </source>
</evidence>
<dbReference type="PANTHER" id="PTHR33304:SF9">
    <property type="entry name" value="RING_FYVE_PHD ZINC FINGER SUPERFAMILY PROTEIN"/>
    <property type="match status" value="1"/>
</dbReference>
<dbReference type="SMART" id="SM00249">
    <property type="entry name" value="PHD"/>
    <property type="match status" value="1"/>
</dbReference>
<feature type="compositionally biased region" description="Basic and acidic residues" evidence="7">
    <location>
        <begin position="1050"/>
        <end position="1061"/>
    </location>
</feature>
<dbReference type="InterPro" id="IPR013083">
    <property type="entry name" value="Znf_RING/FYVE/PHD"/>
</dbReference>
<dbReference type="InterPro" id="IPR056280">
    <property type="entry name" value="AIPP2-like_SPOC"/>
</dbReference>
<keyword evidence="2 6" id="KW-0863">Zinc-finger</keyword>
<feature type="compositionally biased region" description="Basic and acidic residues" evidence="7">
    <location>
        <begin position="155"/>
        <end position="188"/>
    </location>
</feature>
<feature type="region of interest" description="Disordered" evidence="7">
    <location>
        <begin position="140"/>
        <end position="194"/>
    </location>
</feature>
<feature type="compositionally biased region" description="Low complexity" evidence="7">
    <location>
        <begin position="406"/>
        <end position="420"/>
    </location>
</feature>
<dbReference type="Pfam" id="PF23121">
    <property type="entry name" value="SPOC_AIPP2"/>
    <property type="match status" value="1"/>
</dbReference>
<feature type="compositionally biased region" description="Polar residues" evidence="7">
    <location>
        <begin position="674"/>
        <end position="693"/>
    </location>
</feature>
<evidence type="ECO:0000313" key="9">
    <source>
        <dbReference type="EMBL" id="MED6122043.1"/>
    </source>
</evidence>
<evidence type="ECO:0000256" key="7">
    <source>
        <dbReference type="SAM" id="MobiDB-lite"/>
    </source>
</evidence>